<proteinExistence type="predicted"/>
<evidence type="ECO:0000313" key="2">
    <source>
        <dbReference type="EMBL" id="KAK3782591.1"/>
    </source>
</evidence>
<feature type="region of interest" description="Disordered" evidence="1">
    <location>
        <begin position="52"/>
        <end position="71"/>
    </location>
</feature>
<keyword evidence="3" id="KW-1185">Reference proteome</keyword>
<dbReference type="AlphaFoldDB" id="A0AAE1A8X7"/>
<evidence type="ECO:0000313" key="3">
    <source>
        <dbReference type="Proteomes" id="UP001283361"/>
    </source>
</evidence>
<reference evidence="2" key="1">
    <citation type="journal article" date="2023" name="G3 (Bethesda)">
        <title>A reference genome for the long-term kleptoplast-retaining sea slug Elysia crispata morphotype clarki.</title>
        <authorList>
            <person name="Eastman K.E."/>
            <person name="Pendleton A.L."/>
            <person name="Shaikh M.A."/>
            <person name="Suttiyut T."/>
            <person name="Ogas R."/>
            <person name="Tomko P."/>
            <person name="Gavelis G."/>
            <person name="Widhalm J.R."/>
            <person name="Wisecaver J.H."/>
        </authorList>
    </citation>
    <scope>NUCLEOTIDE SEQUENCE</scope>
    <source>
        <strain evidence="2">ECLA1</strain>
    </source>
</reference>
<gene>
    <name evidence="2" type="ORF">RRG08_038371</name>
</gene>
<evidence type="ECO:0000256" key="1">
    <source>
        <dbReference type="SAM" id="MobiDB-lite"/>
    </source>
</evidence>
<organism evidence="2 3">
    <name type="scientific">Elysia crispata</name>
    <name type="common">lettuce slug</name>
    <dbReference type="NCBI Taxonomy" id="231223"/>
    <lineage>
        <taxon>Eukaryota</taxon>
        <taxon>Metazoa</taxon>
        <taxon>Spiralia</taxon>
        <taxon>Lophotrochozoa</taxon>
        <taxon>Mollusca</taxon>
        <taxon>Gastropoda</taxon>
        <taxon>Heterobranchia</taxon>
        <taxon>Euthyneura</taxon>
        <taxon>Panpulmonata</taxon>
        <taxon>Sacoglossa</taxon>
        <taxon>Placobranchoidea</taxon>
        <taxon>Plakobranchidae</taxon>
        <taxon>Elysia</taxon>
    </lineage>
</organism>
<protein>
    <submittedName>
        <fullName evidence="2">Uncharacterized protein</fullName>
    </submittedName>
</protein>
<accession>A0AAE1A8X7</accession>
<dbReference type="Proteomes" id="UP001283361">
    <property type="component" value="Unassembled WGS sequence"/>
</dbReference>
<feature type="compositionally biased region" description="Basic and acidic residues" evidence="1">
    <location>
        <begin position="10"/>
        <end position="23"/>
    </location>
</feature>
<name>A0AAE1A8X7_9GAST</name>
<feature type="region of interest" description="Disordered" evidence="1">
    <location>
        <begin position="1"/>
        <end position="39"/>
    </location>
</feature>
<comment type="caution">
    <text evidence="2">The sequence shown here is derived from an EMBL/GenBank/DDBJ whole genome shotgun (WGS) entry which is preliminary data.</text>
</comment>
<dbReference type="EMBL" id="JAWDGP010002493">
    <property type="protein sequence ID" value="KAK3782591.1"/>
    <property type="molecule type" value="Genomic_DNA"/>
</dbReference>
<sequence length="71" mass="7731">MNGPSEEGEEYRVHNQTDKEERAGGGGKRKRGVSTWNMPPSLNYLKIADIVQPHQTPEPSDAAAGNKFHGG</sequence>